<keyword evidence="7" id="KW-1185">Reference proteome</keyword>
<accession>A0A1L9T9W1</accession>
<dbReference type="GeneID" id="63763711"/>
<dbReference type="GO" id="GO:0019706">
    <property type="term" value="F:protein-cysteine S-palmitoyltransferase activity"/>
    <property type="evidence" value="ECO:0007669"/>
    <property type="project" value="UniProtKB-EC"/>
</dbReference>
<dbReference type="SUPFAM" id="SSF48403">
    <property type="entry name" value="Ankyrin repeat"/>
    <property type="match status" value="1"/>
</dbReference>
<protein>
    <recommendedName>
        <fullName evidence="1">protein S-acyltransferase</fullName>
        <ecNumber evidence="1">2.3.1.225</ecNumber>
    </recommendedName>
</protein>
<evidence type="ECO:0000313" key="7">
    <source>
        <dbReference type="Proteomes" id="UP000184356"/>
    </source>
</evidence>
<proteinExistence type="predicted"/>
<dbReference type="InterPro" id="IPR036770">
    <property type="entry name" value="Ankyrin_rpt-contain_sf"/>
</dbReference>
<evidence type="ECO:0000256" key="1">
    <source>
        <dbReference type="ARBA" id="ARBA00012210"/>
    </source>
</evidence>
<dbReference type="SMART" id="SM00248">
    <property type="entry name" value="ANK"/>
    <property type="match status" value="3"/>
</dbReference>
<evidence type="ECO:0000256" key="4">
    <source>
        <dbReference type="PROSITE-ProRule" id="PRU00023"/>
    </source>
</evidence>
<dbReference type="PROSITE" id="PS50297">
    <property type="entry name" value="ANK_REP_REGION"/>
    <property type="match status" value="2"/>
</dbReference>
<dbReference type="Proteomes" id="UP000184356">
    <property type="component" value="Unassembled WGS sequence"/>
</dbReference>
<dbReference type="PANTHER" id="PTHR24161:SF85">
    <property type="entry name" value="PALMITOYLTRANSFERASE HIP14"/>
    <property type="match status" value="1"/>
</dbReference>
<evidence type="ECO:0000313" key="6">
    <source>
        <dbReference type="EMBL" id="OJJ56228.1"/>
    </source>
</evidence>
<dbReference type="VEuPathDB" id="FungiDB:ASPSYDRAFT_48509"/>
<sequence>MATCCHTAESKSSVAAPDSDGRTALHLAALQGHPDAVRSLLDAGMPPSTPDNNGQTPLHIAAQGSSPEIVDLLLQKDKAGASCSARDNHGRTAVFYAYSNPCLDVLARFLSFVPVCGTGCALTPEIVLKSNANISESSYFAKAPCGPASVTKNCCVKSS</sequence>
<dbReference type="OrthoDB" id="366390at2759"/>
<dbReference type="PANTHER" id="PTHR24161">
    <property type="entry name" value="ANK_REP_REGION DOMAIN-CONTAINING PROTEIN-RELATED"/>
    <property type="match status" value="1"/>
</dbReference>
<dbReference type="STRING" id="1036612.A0A1L9T9W1"/>
<keyword evidence="3 4" id="KW-0040">ANK repeat</keyword>
<dbReference type="Gene3D" id="1.25.40.20">
    <property type="entry name" value="Ankyrin repeat-containing domain"/>
    <property type="match status" value="1"/>
</dbReference>
<dbReference type="PROSITE" id="PS50088">
    <property type="entry name" value="ANK_REPEAT"/>
    <property type="match status" value="2"/>
</dbReference>
<keyword evidence="2" id="KW-0677">Repeat</keyword>
<dbReference type="EC" id="2.3.1.225" evidence="1"/>
<dbReference type="Pfam" id="PF12796">
    <property type="entry name" value="Ank_2"/>
    <property type="match status" value="1"/>
</dbReference>
<evidence type="ECO:0000256" key="3">
    <source>
        <dbReference type="ARBA" id="ARBA00023043"/>
    </source>
</evidence>
<feature type="repeat" description="ANK" evidence="4">
    <location>
        <begin position="20"/>
        <end position="52"/>
    </location>
</feature>
<gene>
    <name evidence="6" type="ORF">ASPSYDRAFT_48509</name>
</gene>
<evidence type="ECO:0000256" key="5">
    <source>
        <dbReference type="SAM" id="MobiDB-lite"/>
    </source>
</evidence>
<dbReference type="EMBL" id="KV878591">
    <property type="protein sequence ID" value="OJJ56228.1"/>
    <property type="molecule type" value="Genomic_DNA"/>
</dbReference>
<feature type="region of interest" description="Disordered" evidence="5">
    <location>
        <begin position="41"/>
        <end position="60"/>
    </location>
</feature>
<reference evidence="7" key="1">
    <citation type="journal article" date="2017" name="Genome Biol.">
        <title>Comparative genomics reveals high biological diversity and specific adaptations in the industrially and medically important fungal genus Aspergillus.</title>
        <authorList>
            <person name="de Vries R.P."/>
            <person name="Riley R."/>
            <person name="Wiebenga A."/>
            <person name="Aguilar-Osorio G."/>
            <person name="Amillis S."/>
            <person name="Uchima C.A."/>
            <person name="Anderluh G."/>
            <person name="Asadollahi M."/>
            <person name="Askin M."/>
            <person name="Barry K."/>
            <person name="Battaglia E."/>
            <person name="Bayram O."/>
            <person name="Benocci T."/>
            <person name="Braus-Stromeyer S.A."/>
            <person name="Caldana C."/>
            <person name="Canovas D."/>
            <person name="Cerqueira G.C."/>
            <person name="Chen F."/>
            <person name="Chen W."/>
            <person name="Choi C."/>
            <person name="Clum A."/>
            <person name="Dos Santos R.A."/>
            <person name="Damasio A.R."/>
            <person name="Diallinas G."/>
            <person name="Emri T."/>
            <person name="Fekete E."/>
            <person name="Flipphi M."/>
            <person name="Freyberg S."/>
            <person name="Gallo A."/>
            <person name="Gournas C."/>
            <person name="Habgood R."/>
            <person name="Hainaut M."/>
            <person name="Harispe M.L."/>
            <person name="Henrissat B."/>
            <person name="Hilden K.S."/>
            <person name="Hope R."/>
            <person name="Hossain A."/>
            <person name="Karabika E."/>
            <person name="Karaffa L."/>
            <person name="Karanyi Z."/>
            <person name="Krasevec N."/>
            <person name="Kuo A."/>
            <person name="Kusch H."/>
            <person name="LaButti K."/>
            <person name="Lagendijk E.L."/>
            <person name="Lapidus A."/>
            <person name="Levasseur A."/>
            <person name="Lindquist E."/>
            <person name="Lipzen A."/>
            <person name="Logrieco A.F."/>
            <person name="MacCabe A."/>
            <person name="Maekelae M.R."/>
            <person name="Malavazi I."/>
            <person name="Melin P."/>
            <person name="Meyer V."/>
            <person name="Mielnichuk N."/>
            <person name="Miskei M."/>
            <person name="Molnar A.P."/>
            <person name="Mule G."/>
            <person name="Ngan C.Y."/>
            <person name="Orejas M."/>
            <person name="Orosz E."/>
            <person name="Ouedraogo J.P."/>
            <person name="Overkamp K.M."/>
            <person name="Park H.-S."/>
            <person name="Perrone G."/>
            <person name="Piumi F."/>
            <person name="Punt P.J."/>
            <person name="Ram A.F."/>
            <person name="Ramon A."/>
            <person name="Rauscher S."/>
            <person name="Record E."/>
            <person name="Riano-Pachon D.M."/>
            <person name="Robert V."/>
            <person name="Roehrig J."/>
            <person name="Ruller R."/>
            <person name="Salamov A."/>
            <person name="Salih N.S."/>
            <person name="Samson R.A."/>
            <person name="Sandor E."/>
            <person name="Sanguinetti M."/>
            <person name="Schuetze T."/>
            <person name="Sepcic K."/>
            <person name="Shelest E."/>
            <person name="Sherlock G."/>
            <person name="Sophianopoulou V."/>
            <person name="Squina F.M."/>
            <person name="Sun H."/>
            <person name="Susca A."/>
            <person name="Todd R.B."/>
            <person name="Tsang A."/>
            <person name="Unkles S.E."/>
            <person name="van de Wiele N."/>
            <person name="van Rossen-Uffink D."/>
            <person name="Oliveira J.V."/>
            <person name="Vesth T.C."/>
            <person name="Visser J."/>
            <person name="Yu J.-H."/>
            <person name="Zhou M."/>
            <person name="Andersen M.R."/>
            <person name="Archer D.B."/>
            <person name="Baker S.E."/>
            <person name="Benoit I."/>
            <person name="Brakhage A.A."/>
            <person name="Braus G.H."/>
            <person name="Fischer R."/>
            <person name="Frisvad J.C."/>
            <person name="Goldman G.H."/>
            <person name="Houbraken J."/>
            <person name="Oakley B."/>
            <person name="Pocsi I."/>
            <person name="Scazzocchio C."/>
            <person name="Seiboth B."/>
            <person name="vanKuyk P.A."/>
            <person name="Wortman J."/>
            <person name="Dyer P.S."/>
            <person name="Grigoriev I.V."/>
        </authorList>
    </citation>
    <scope>NUCLEOTIDE SEQUENCE [LARGE SCALE GENOMIC DNA]</scope>
    <source>
        <strain evidence="7">CBS 593.65</strain>
    </source>
</reference>
<dbReference type="RefSeq" id="XP_040700034.1">
    <property type="nucleotide sequence ID" value="XM_040847638.1"/>
</dbReference>
<evidence type="ECO:0000256" key="2">
    <source>
        <dbReference type="ARBA" id="ARBA00022737"/>
    </source>
</evidence>
<feature type="repeat" description="ANK" evidence="4">
    <location>
        <begin position="53"/>
        <end position="76"/>
    </location>
</feature>
<dbReference type="InterPro" id="IPR002110">
    <property type="entry name" value="Ankyrin_rpt"/>
</dbReference>
<dbReference type="AlphaFoldDB" id="A0A1L9T9W1"/>
<organism evidence="6 7">
    <name type="scientific">Aspergillus sydowii CBS 593.65</name>
    <dbReference type="NCBI Taxonomy" id="1036612"/>
    <lineage>
        <taxon>Eukaryota</taxon>
        <taxon>Fungi</taxon>
        <taxon>Dikarya</taxon>
        <taxon>Ascomycota</taxon>
        <taxon>Pezizomycotina</taxon>
        <taxon>Eurotiomycetes</taxon>
        <taxon>Eurotiomycetidae</taxon>
        <taxon>Eurotiales</taxon>
        <taxon>Aspergillaceae</taxon>
        <taxon>Aspergillus</taxon>
        <taxon>Aspergillus subgen. Nidulantes</taxon>
    </lineage>
</organism>
<name>A0A1L9T9W1_9EURO</name>